<evidence type="ECO:0000313" key="1">
    <source>
        <dbReference type="EMBL" id="SBS99277.1"/>
    </source>
</evidence>
<reference evidence="3" key="1">
    <citation type="submission" date="2016-05" db="EMBL/GenBank/DDBJ databases">
        <authorList>
            <person name="Naeem Raeece"/>
        </authorList>
    </citation>
    <scope>NUCLEOTIDE SEQUENCE [LARGE SCALE GENOMIC DNA]</scope>
</reference>
<organism evidence="1 3">
    <name type="scientific">Plasmodium malariae</name>
    <dbReference type="NCBI Taxonomy" id="5858"/>
    <lineage>
        <taxon>Eukaryota</taxon>
        <taxon>Sar</taxon>
        <taxon>Alveolata</taxon>
        <taxon>Apicomplexa</taxon>
        <taxon>Aconoidasida</taxon>
        <taxon>Haemosporida</taxon>
        <taxon>Plasmodiidae</taxon>
        <taxon>Plasmodium</taxon>
        <taxon>Plasmodium (Plasmodium)</taxon>
    </lineage>
</organism>
<sequence length="94" mass="11506">MKNLKRFLRRLRKNLNTRTNNNGEIGFINNLSDVMYVINLNNLRNSACWFNYDFNFKTYNEVKHLHDYFKNYCFMKSKINAVNHEEKVYLPINY</sequence>
<dbReference type="KEGG" id="pmal:PMUG01_08055000"/>
<dbReference type="VEuPathDB" id="PlasmoDB:PmUG01_08055000"/>
<dbReference type="GeneID" id="39868532"/>
<evidence type="ECO:0000313" key="2">
    <source>
        <dbReference type="EMBL" id="SCN12420.1"/>
    </source>
</evidence>
<reference evidence="2 4" key="3">
    <citation type="submission" date="2016-06" db="EMBL/GenBank/DDBJ databases">
        <authorList>
            <consortium name="Pathogen Informatics"/>
        </authorList>
    </citation>
    <scope>NUCLEOTIDE SEQUENCE [LARGE SCALE GENOMIC DNA]</scope>
</reference>
<dbReference type="Proteomes" id="UP000078597">
    <property type="component" value="Unassembled WGS sequence"/>
</dbReference>
<accession>A0A1A8X692</accession>
<gene>
    <name evidence="2" type="primary">PmUG01_08055000</name>
    <name evidence="1" type="ORF">PMALA_068810</name>
    <name evidence="2" type="ORF">PMUG01_08055000</name>
</gene>
<proteinExistence type="predicted"/>
<keyword evidence="4" id="KW-1185">Reference proteome</keyword>
<reference evidence="1" key="2">
    <citation type="submission" date="2016-05" db="EMBL/GenBank/DDBJ databases">
        <authorList>
            <person name="Lavstsen T."/>
            <person name="Jespersen J.S."/>
        </authorList>
    </citation>
    <scope>NUCLEOTIDE SEQUENCE [LARGE SCALE GENOMIC DNA]</scope>
</reference>
<evidence type="ECO:0000313" key="4">
    <source>
        <dbReference type="Proteomes" id="UP000219813"/>
    </source>
</evidence>
<dbReference type="Pfam" id="PF05795">
    <property type="entry name" value="Plasmodium_Vir"/>
    <property type="match status" value="1"/>
</dbReference>
<dbReference type="InterPro" id="IPR008780">
    <property type="entry name" value="Plasmodium_Vir"/>
</dbReference>
<dbReference type="AlphaFoldDB" id="A0A1A8X692"/>
<dbReference type="Proteomes" id="UP000219813">
    <property type="component" value="Chromosome 8"/>
</dbReference>
<name>A0A1A8X692_PLAMA</name>
<dbReference type="RefSeq" id="XP_028861386.1">
    <property type="nucleotide sequence ID" value="XM_029004726.1"/>
</dbReference>
<dbReference type="EMBL" id="LT594629">
    <property type="protein sequence ID" value="SCN12420.1"/>
    <property type="molecule type" value="Genomic_DNA"/>
</dbReference>
<evidence type="ECO:0000313" key="3">
    <source>
        <dbReference type="Proteomes" id="UP000078597"/>
    </source>
</evidence>
<dbReference type="EMBL" id="FLQW01005643">
    <property type="protein sequence ID" value="SBS99277.1"/>
    <property type="molecule type" value="Genomic_DNA"/>
</dbReference>
<protein>
    <submittedName>
        <fullName evidence="1">PIR Superfamily Protein</fullName>
    </submittedName>
</protein>